<evidence type="ECO:0000256" key="3">
    <source>
        <dbReference type="ARBA" id="ARBA00022964"/>
    </source>
</evidence>
<dbReference type="Proteomes" id="UP000053820">
    <property type="component" value="Unassembled WGS sequence"/>
</dbReference>
<dbReference type="OrthoDB" id="3259298at2759"/>
<dbReference type="InterPro" id="IPR024779">
    <property type="entry name" value="2OGFeDO_JBP1/TET_oxygenase_dom"/>
</dbReference>
<dbReference type="EMBL" id="KN839844">
    <property type="protein sequence ID" value="KIJ65267.1"/>
    <property type="molecule type" value="Genomic_DNA"/>
</dbReference>
<keyword evidence="5" id="KW-0408">Iron</keyword>
<name>A0A0C9WGE1_9AGAM</name>
<organism evidence="7 8">
    <name type="scientific">Hydnomerulius pinastri MD-312</name>
    <dbReference type="NCBI Taxonomy" id="994086"/>
    <lineage>
        <taxon>Eukaryota</taxon>
        <taxon>Fungi</taxon>
        <taxon>Dikarya</taxon>
        <taxon>Basidiomycota</taxon>
        <taxon>Agaricomycotina</taxon>
        <taxon>Agaricomycetes</taxon>
        <taxon>Agaricomycetidae</taxon>
        <taxon>Boletales</taxon>
        <taxon>Boletales incertae sedis</taxon>
        <taxon>Leucogyrophana</taxon>
    </lineage>
</organism>
<feature type="domain" description="2OGFeDO JBP1/TET oxygenase" evidence="6">
    <location>
        <begin position="4"/>
        <end position="130"/>
    </location>
</feature>
<sequence length="167" mass="18706">MPIAVMSASIMVMHPDFYVSGREALGRLQAWAKEADAEMAALIPHWPSVFSVISVIKNRETPLHRDQSCRVQWLDLLVGIGGDPDLHMELESIGRWIRYSLGTVVALSDKLIQHGVPASTRDRTCIVQHMRDAVHAFAEVHRAEHPSVGSLWELLEKYSSHMSSTQV</sequence>
<protein>
    <recommendedName>
        <fullName evidence="6">2OGFeDO JBP1/TET oxygenase domain-containing protein</fullName>
    </recommendedName>
</protein>
<reference evidence="7 8" key="1">
    <citation type="submission" date="2014-04" db="EMBL/GenBank/DDBJ databases">
        <title>Evolutionary Origins and Diversification of the Mycorrhizal Mutualists.</title>
        <authorList>
            <consortium name="DOE Joint Genome Institute"/>
            <consortium name="Mycorrhizal Genomics Consortium"/>
            <person name="Kohler A."/>
            <person name="Kuo A."/>
            <person name="Nagy L.G."/>
            <person name="Floudas D."/>
            <person name="Copeland A."/>
            <person name="Barry K.W."/>
            <person name="Cichocki N."/>
            <person name="Veneault-Fourrey C."/>
            <person name="LaButti K."/>
            <person name="Lindquist E.A."/>
            <person name="Lipzen A."/>
            <person name="Lundell T."/>
            <person name="Morin E."/>
            <person name="Murat C."/>
            <person name="Riley R."/>
            <person name="Ohm R."/>
            <person name="Sun H."/>
            <person name="Tunlid A."/>
            <person name="Henrissat B."/>
            <person name="Grigoriev I.V."/>
            <person name="Hibbett D.S."/>
            <person name="Martin F."/>
        </authorList>
    </citation>
    <scope>NUCLEOTIDE SEQUENCE [LARGE SCALE GENOMIC DNA]</scope>
    <source>
        <strain evidence="7 8">MD-312</strain>
    </source>
</reference>
<accession>A0A0C9WGE1</accession>
<evidence type="ECO:0000259" key="6">
    <source>
        <dbReference type="Pfam" id="PF12851"/>
    </source>
</evidence>
<evidence type="ECO:0000256" key="4">
    <source>
        <dbReference type="ARBA" id="ARBA00023002"/>
    </source>
</evidence>
<keyword evidence="8" id="KW-1185">Reference proteome</keyword>
<evidence type="ECO:0000313" key="8">
    <source>
        <dbReference type="Proteomes" id="UP000053820"/>
    </source>
</evidence>
<dbReference type="GO" id="GO:0046872">
    <property type="term" value="F:metal ion binding"/>
    <property type="evidence" value="ECO:0007669"/>
    <property type="project" value="UniProtKB-KW"/>
</dbReference>
<keyword evidence="3" id="KW-0223">Dioxygenase</keyword>
<evidence type="ECO:0000256" key="2">
    <source>
        <dbReference type="ARBA" id="ARBA00022723"/>
    </source>
</evidence>
<dbReference type="HOGENOM" id="CLU_039070_2_0_1"/>
<evidence type="ECO:0000256" key="5">
    <source>
        <dbReference type="ARBA" id="ARBA00023004"/>
    </source>
</evidence>
<dbReference type="AlphaFoldDB" id="A0A0C9WGE1"/>
<dbReference type="GO" id="GO:0051213">
    <property type="term" value="F:dioxygenase activity"/>
    <property type="evidence" value="ECO:0007669"/>
    <property type="project" value="UniProtKB-KW"/>
</dbReference>
<gene>
    <name evidence="7" type="ORF">HYDPIDRAFT_89118</name>
</gene>
<keyword evidence="4" id="KW-0560">Oxidoreductase</keyword>
<evidence type="ECO:0000256" key="1">
    <source>
        <dbReference type="ARBA" id="ARBA00001954"/>
    </source>
</evidence>
<keyword evidence="2" id="KW-0479">Metal-binding</keyword>
<evidence type="ECO:0000313" key="7">
    <source>
        <dbReference type="EMBL" id="KIJ65267.1"/>
    </source>
</evidence>
<comment type="cofactor">
    <cofactor evidence="1">
        <name>Fe(2+)</name>
        <dbReference type="ChEBI" id="CHEBI:29033"/>
    </cofactor>
</comment>
<proteinExistence type="predicted"/>
<dbReference type="Pfam" id="PF12851">
    <property type="entry name" value="Tet_JBP"/>
    <property type="match status" value="1"/>
</dbReference>